<evidence type="ECO:0000313" key="2">
    <source>
        <dbReference type="Proteomes" id="UP000467840"/>
    </source>
</evidence>
<keyword evidence="2" id="KW-1185">Reference proteome</keyword>
<dbReference type="Proteomes" id="UP000467840">
    <property type="component" value="Chromosome 11"/>
</dbReference>
<evidence type="ECO:0000313" key="1">
    <source>
        <dbReference type="EMBL" id="KAF2321627.1"/>
    </source>
</evidence>
<reference evidence="1 2" key="1">
    <citation type="journal article" date="2020" name="Mol. Plant">
        <title>The Chromosome-Based Rubber Tree Genome Provides New Insights into Spurge Genome Evolution and Rubber Biosynthesis.</title>
        <authorList>
            <person name="Liu J."/>
            <person name="Shi C."/>
            <person name="Shi C.C."/>
            <person name="Li W."/>
            <person name="Zhang Q.J."/>
            <person name="Zhang Y."/>
            <person name="Li K."/>
            <person name="Lu H.F."/>
            <person name="Shi C."/>
            <person name="Zhu S.T."/>
            <person name="Xiao Z.Y."/>
            <person name="Nan H."/>
            <person name="Yue Y."/>
            <person name="Zhu X.G."/>
            <person name="Wu Y."/>
            <person name="Hong X.N."/>
            <person name="Fan G.Y."/>
            <person name="Tong Y."/>
            <person name="Zhang D."/>
            <person name="Mao C.L."/>
            <person name="Liu Y.L."/>
            <person name="Hao S.J."/>
            <person name="Liu W.Q."/>
            <person name="Lv M.Q."/>
            <person name="Zhang H.B."/>
            <person name="Liu Y."/>
            <person name="Hu-Tang G.R."/>
            <person name="Wang J.P."/>
            <person name="Wang J.H."/>
            <person name="Sun Y.H."/>
            <person name="Ni S.B."/>
            <person name="Chen W.B."/>
            <person name="Zhang X.C."/>
            <person name="Jiao Y.N."/>
            <person name="Eichler E.E."/>
            <person name="Li G.H."/>
            <person name="Liu X."/>
            <person name="Gao L.Z."/>
        </authorList>
    </citation>
    <scope>NUCLEOTIDE SEQUENCE [LARGE SCALE GENOMIC DNA]</scope>
    <source>
        <strain evidence="2">cv. GT1</strain>
        <tissue evidence="1">Leaf</tissue>
    </source>
</reference>
<dbReference type="AlphaFoldDB" id="A0A6A6N8B5"/>
<organism evidence="1 2">
    <name type="scientific">Hevea brasiliensis</name>
    <name type="common">Para rubber tree</name>
    <name type="synonym">Siphonia brasiliensis</name>
    <dbReference type="NCBI Taxonomy" id="3981"/>
    <lineage>
        <taxon>Eukaryota</taxon>
        <taxon>Viridiplantae</taxon>
        <taxon>Streptophyta</taxon>
        <taxon>Embryophyta</taxon>
        <taxon>Tracheophyta</taxon>
        <taxon>Spermatophyta</taxon>
        <taxon>Magnoliopsida</taxon>
        <taxon>eudicotyledons</taxon>
        <taxon>Gunneridae</taxon>
        <taxon>Pentapetalae</taxon>
        <taxon>rosids</taxon>
        <taxon>fabids</taxon>
        <taxon>Malpighiales</taxon>
        <taxon>Euphorbiaceae</taxon>
        <taxon>Crotonoideae</taxon>
        <taxon>Micrandreae</taxon>
        <taxon>Hevea</taxon>
    </lineage>
</organism>
<gene>
    <name evidence="1" type="ORF">GH714_000736</name>
</gene>
<name>A0A6A6N8B5_HEVBR</name>
<protein>
    <submittedName>
        <fullName evidence="1">Uncharacterized protein</fullName>
    </submittedName>
</protein>
<accession>A0A6A6N8B5</accession>
<sequence length="76" mass="7761">MEVTATLNTSGFPRPSSTAVTALFSGFPRPSSTAVTALFSGVSLVSTLNKSPLVARPVERISRLLADGLGVSIPTG</sequence>
<dbReference type="EMBL" id="JAAGAX010000002">
    <property type="protein sequence ID" value="KAF2321627.1"/>
    <property type="molecule type" value="Genomic_DNA"/>
</dbReference>
<proteinExistence type="predicted"/>
<comment type="caution">
    <text evidence="1">The sequence shown here is derived from an EMBL/GenBank/DDBJ whole genome shotgun (WGS) entry which is preliminary data.</text>
</comment>